<reference evidence="3" key="1">
    <citation type="submission" date="2022-07" db="EMBL/GenBank/DDBJ databases">
        <title>Phylogenomic reconstructions and comparative analyses of Kickxellomycotina fungi.</title>
        <authorList>
            <person name="Reynolds N.K."/>
            <person name="Stajich J.E."/>
            <person name="Barry K."/>
            <person name="Grigoriev I.V."/>
            <person name="Crous P."/>
            <person name="Smith M.E."/>
        </authorList>
    </citation>
    <scope>NUCLEOTIDE SEQUENCE</scope>
    <source>
        <strain evidence="3">NBRC 100468</strain>
    </source>
</reference>
<proteinExistence type="inferred from homology"/>
<evidence type="ECO:0008006" key="5">
    <source>
        <dbReference type="Google" id="ProtNLM"/>
    </source>
</evidence>
<comment type="similarity">
    <text evidence="1">Belongs to the PDCD5 family.</text>
</comment>
<dbReference type="PANTHER" id="PTHR10840:SF0">
    <property type="entry name" value="PROGRAMMED CELL DEATH PROTEIN 5"/>
    <property type="match status" value="1"/>
</dbReference>
<evidence type="ECO:0000256" key="1">
    <source>
        <dbReference type="ARBA" id="ARBA00010490"/>
    </source>
</evidence>
<evidence type="ECO:0000313" key="4">
    <source>
        <dbReference type="Proteomes" id="UP001150538"/>
    </source>
</evidence>
<dbReference type="GO" id="GO:0005634">
    <property type="term" value="C:nucleus"/>
    <property type="evidence" value="ECO:0007669"/>
    <property type="project" value="TreeGrafter"/>
</dbReference>
<dbReference type="AlphaFoldDB" id="A0A9W8DX25"/>
<comment type="caution">
    <text evidence="3">The sequence shown here is derived from an EMBL/GenBank/DDBJ whole genome shotgun (WGS) entry which is preliminary data.</text>
</comment>
<dbReference type="GO" id="GO:0005829">
    <property type="term" value="C:cytosol"/>
    <property type="evidence" value="ECO:0007669"/>
    <property type="project" value="TreeGrafter"/>
</dbReference>
<evidence type="ECO:0000313" key="3">
    <source>
        <dbReference type="EMBL" id="KAJ1921421.1"/>
    </source>
</evidence>
<dbReference type="Proteomes" id="UP001150538">
    <property type="component" value="Unassembled WGS sequence"/>
</dbReference>
<sequence>MDKLQGLIPGKLSPNSIEGVGNVGGNDNAPSGGSGGNGASAVEEKRRQEEEMKQSILTRILDNNARERLGRIALVKPEKARGVESMLISMARTGKIQAKVGEDDLLQLLERISDSDNSNKTKIVFNRRQLDDESEEEEYDF</sequence>
<keyword evidence="4" id="KW-1185">Reference proteome</keyword>
<organism evidence="3 4">
    <name type="scientific">Mycoemilia scoparia</name>
    <dbReference type="NCBI Taxonomy" id="417184"/>
    <lineage>
        <taxon>Eukaryota</taxon>
        <taxon>Fungi</taxon>
        <taxon>Fungi incertae sedis</taxon>
        <taxon>Zoopagomycota</taxon>
        <taxon>Kickxellomycotina</taxon>
        <taxon>Kickxellomycetes</taxon>
        <taxon>Kickxellales</taxon>
        <taxon>Kickxellaceae</taxon>
        <taxon>Mycoemilia</taxon>
    </lineage>
</organism>
<dbReference type="Pfam" id="PF01984">
    <property type="entry name" value="dsDNA_bind"/>
    <property type="match status" value="1"/>
</dbReference>
<gene>
    <name evidence="3" type="ORF">H4219_000738</name>
</gene>
<dbReference type="InterPro" id="IPR002836">
    <property type="entry name" value="PDCD5-like"/>
</dbReference>
<feature type="compositionally biased region" description="Basic and acidic residues" evidence="2">
    <location>
        <begin position="42"/>
        <end position="53"/>
    </location>
</feature>
<evidence type="ECO:0000256" key="2">
    <source>
        <dbReference type="SAM" id="MobiDB-lite"/>
    </source>
</evidence>
<dbReference type="SUPFAM" id="SSF46950">
    <property type="entry name" value="Double-stranded DNA-binding domain"/>
    <property type="match status" value="1"/>
</dbReference>
<dbReference type="GO" id="GO:0003677">
    <property type="term" value="F:DNA binding"/>
    <property type="evidence" value="ECO:0007669"/>
    <property type="project" value="InterPro"/>
</dbReference>
<dbReference type="Gene3D" id="1.10.8.140">
    <property type="entry name" value="PDCD5-like"/>
    <property type="match status" value="1"/>
</dbReference>
<dbReference type="PANTHER" id="PTHR10840">
    <property type="entry name" value="PROGRAMMED CELL DEATH PROTEIN 5"/>
    <property type="match status" value="1"/>
</dbReference>
<protein>
    <recommendedName>
        <fullName evidence="5">Programmed cell death protein 5</fullName>
    </recommendedName>
</protein>
<dbReference type="InterPro" id="IPR036883">
    <property type="entry name" value="PDCD5-like_sf"/>
</dbReference>
<dbReference type="OrthoDB" id="10252486at2759"/>
<feature type="region of interest" description="Disordered" evidence="2">
    <location>
        <begin position="1"/>
        <end position="53"/>
    </location>
</feature>
<accession>A0A9W8DX25</accession>
<dbReference type="EMBL" id="JANBPU010000005">
    <property type="protein sequence ID" value="KAJ1921421.1"/>
    <property type="molecule type" value="Genomic_DNA"/>
</dbReference>
<name>A0A9W8DX25_9FUNG</name>